<sequence>MKHIILSIIVIFVALPVCFAQSKAGKIDTAKHVTYYSCPHHPDMVSKEPGKCPKCGMALVLSGKEQMKATATKSYRCPVHVDVVEHDPGKCPQCGRKLQLSSKEQMKAEVGKVYTCPMHPQVALDKDGKCPKCGHALVEKKN</sequence>
<dbReference type="AlphaFoldDB" id="A0A1V9FS79"/>
<dbReference type="InterPro" id="IPR045800">
    <property type="entry name" value="HMBD"/>
</dbReference>
<gene>
    <name evidence="2" type="ORF">A3860_05545</name>
</gene>
<evidence type="ECO:0000313" key="3">
    <source>
        <dbReference type="Proteomes" id="UP000192796"/>
    </source>
</evidence>
<dbReference type="STRING" id="1703345.A3860_05545"/>
<dbReference type="RefSeq" id="WP_216823504.1">
    <property type="nucleotide sequence ID" value="NZ_LVYD01000058.1"/>
</dbReference>
<protein>
    <recommendedName>
        <fullName evidence="1">Heavy metal binding domain-containing protein</fullName>
    </recommendedName>
</protein>
<dbReference type="Proteomes" id="UP000192796">
    <property type="component" value="Unassembled WGS sequence"/>
</dbReference>
<dbReference type="EMBL" id="LVYD01000058">
    <property type="protein sequence ID" value="OQP61180.1"/>
    <property type="molecule type" value="Genomic_DNA"/>
</dbReference>
<organism evidence="2 3">
    <name type="scientific">Niastella vici</name>
    <dbReference type="NCBI Taxonomy" id="1703345"/>
    <lineage>
        <taxon>Bacteria</taxon>
        <taxon>Pseudomonadati</taxon>
        <taxon>Bacteroidota</taxon>
        <taxon>Chitinophagia</taxon>
        <taxon>Chitinophagales</taxon>
        <taxon>Chitinophagaceae</taxon>
        <taxon>Niastella</taxon>
    </lineage>
</organism>
<keyword evidence="3" id="KW-1185">Reference proteome</keyword>
<evidence type="ECO:0000313" key="2">
    <source>
        <dbReference type="EMBL" id="OQP61180.1"/>
    </source>
</evidence>
<comment type="caution">
    <text evidence="2">The sequence shown here is derived from an EMBL/GenBank/DDBJ whole genome shotgun (WGS) entry which is preliminary data.</text>
</comment>
<dbReference type="Pfam" id="PF19335">
    <property type="entry name" value="HMBD"/>
    <property type="match status" value="3"/>
</dbReference>
<feature type="domain" description="Heavy metal binding" evidence="1">
    <location>
        <begin position="113"/>
        <end position="140"/>
    </location>
</feature>
<evidence type="ECO:0000259" key="1">
    <source>
        <dbReference type="Pfam" id="PF19335"/>
    </source>
</evidence>
<dbReference type="GO" id="GO:0046872">
    <property type="term" value="F:metal ion binding"/>
    <property type="evidence" value="ECO:0007669"/>
    <property type="project" value="InterPro"/>
</dbReference>
<feature type="domain" description="Heavy metal binding" evidence="1">
    <location>
        <begin position="75"/>
        <end position="99"/>
    </location>
</feature>
<name>A0A1V9FS79_9BACT</name>
<proteinExistence type="predicted"/>
<feature type="domain" description="Heavy metal binding" evidence="1">
    <location>
        <begin position="35"/>
        <end position="60"/>
    </location>
</feature>
<reference evidence="2 3" key="1">
    <citation type="submission" date="2016-03" db="EMBL/GenBank/DDBJ databases">
        <title>Niastella vici sp. nov., isolated from farmland soil.</title>
        <authorList>
            <person name="Chen L."/>
            <person name="Wang D."/>
            <person name="Yang S."/>
            <person name="Wang G."/>
        </authorList>
    </citation>
    <scope>NUCLEOTIDE SEQUENCE [LARGE SCALE GENOMIC DNA]</scope>
    <source>
        <strain evidence="2 3">DJ57</strain>
    </source>
</reference>
<accession>A0A1V9FS79</accession>